<protein>
    <submittedName>
        <fullName evidence="1">Uncharacterized protein</fullName>
    </submittedName>
</protein>
<dbReference type="EMBL" id="KZ664231">
    <property type="protein sequence ID" value="PPS06816.1"/>
    <property type="molecule type" value="Genomic_DNA"/>
</dbReference>
<proteinExistence type="predicted"/>
<name>A0A2P5XU64_GOSBA</name>
<sequence length="102" mass="11098">MKGKIGNHKQWLGVGTVAEGSVRADGGEQGRGRVVFWSGVWVGKEGEGKGGLAVGHRLLVTTTKGWWRGGARAWEGFLRTTAVKGRRFEEEDKGEVKLGFED</sequence>
<accession>A0A2P5XU64</accession>
<evidence type="ECO:0000313" key="1">
    <source>
        <dbReference type="EMBL" id="PPS06816.1"/>
    </source>
</evidence>
<evidence type="ECO:0000313" key="2">
    <source>
        <dbReference type="Proteomes" id="UP000239757"/>
    </source>
</evidence>
<reference evidence="1 2" key="1">
    <citation type="submission" date="2015-01" db="EMBL/GenBank/DDBJ databases">
        <title>Genome of allotetraploid Gossypium barbadense reveals genomic plasticity and fiber elongation in cotton evolution.</title>
        <authorList>
            <person name="Chen X."/>
            <person name="Liu X."/>
            <person name="Zhao B."/>
            <person name="Zheng H."/>
            <person name="Hu Y."/>
            <person name="Lu G."/>
            <person name="Yang C."/>
            <person name="Chen J."/>
            <person name="Shan C."/>
            <person name="Zhang L."/>
            <person name="Zhou Y."/>
            <person name="Wang L."/>
            <person name="Guo W."/>
            <person name="Bai Y."/>
            <person name="Ruan J."/>
            <person name="Shangguan X."/>
            <person name="Mao Y."/>
            <person name="Jiang J."/>
            <person name="Zhu Y."/>
            <person name="Lei J."/>
            <person name="Kang H."/>
            <person name="Chen S."/>
            <person name="He X."/>
            <person name="Wang R."/>
            <person name="Wang Y."/>
            <person name="Chen J."/>
            <person name="Wang L."/>
            <person name="Yu S."/>
            <person name="Wang B."/>
            <person name="Wei J."/>
            <person name="Song S."/>
            <person name="Lu X."/>
            <person name="Gao Z."/>
            <person name="Gu W."/>
            <person name="Deng X."/>
            <person name="Ma D."/>
            <person name="Wang S."/>
            <person name="Liang W."/>
            <person name="Fang L."/>
            <person name="Cai C."/>
            <person name="Zhu X."/>
            <person name="Zhou B."/>
            <person name="Zhang Y."/>
            <person name="Chen Z."/>
            <person name="Xu S."/>
            <person name="Zhu R."/>
            <person name="Wang S."/>
            <person name="Zhang T."/>
            <person name="Zhao G."/>
        </authorList>
    </citation>
    <scope>NUCLEOTIDE SEQUENCE [LARGE SCALE GENOMIC DNA]</scope>
    <source>
        <strain evidence="2">cv. Xinhai21</strain>
        <tissue evidence="1">Leaf</tissue>
    </source>
</reference>
<organism evidence="1 2">
    <name type="scientific">Gossypium barbadense</name>
    <name type="common">Sea Island cotton</name>
    <name type="synonym">Hibiscus barbadensis</name>
    <dbReference type="NCBI Taxonomy" id="3634"/>
    <lineage>
        <taxon>Eukaryota</taxon>
        <taxon>Viridiplantae</taxon>
        <taxon>Streptophyta</taxon>
        <taxon>Embryophyta</taxon>
        <taxon>Tracheophyta</taxon>
        <taxon>Spermatophyta</taxon>
        <taxon>Magnoliopsida</taxon>
        <taxon>eudicotyledons</taxon>
        <taxon>Gunneridae</taxon>
        <taxon>Pentapetalae</taxon>
        <taxon>rosids</taxon>
        <taxon>malvids</taxon>
        <taxon>Malvales</taxon>
        <taxon>Malvaceae</taxon>
        <taxon>Malvoideae</taxon>
        <taxon>Gossypium</taxon>
    </lineage>
</organism>
<gene>
    <name evidence="1" type="ORF">GOBAR_AA13827</name>
</gene>
<dbReference type="Proteomes" id="UP000239757">
    <property type="component" value="Unassembled WGS sequence"/>
</dbReference>
<dbReference type="AlphaFoldDB" id="A0A2P5XU64"/>